<protein>
    <recommendedName>
        <fullName evidence="4">Signal transducing protein</fullName>
    </recommendedName>
</protein>
<gene>
    <name evidence="2" type="ORF">SAMN06296241_0583</name>
</gene>
<accession>A0A285X142</accession>
<keyword evidence="1" id="KW-0472">Membrane</keyword>
<dbReference type="Gene3D" id="3.30.70.790">
    <property type="entry name" value="UreE, C-terminal domain"/>
    <property type="match status" value="1"/>
</dbReference>
<sequence>MEFISIYSTQDDNEISILEDLFRREGLKYEVHTVPAGDPGKPLQKRILVAEDNREKARDLLDQTGFLAVPHHSRTRRLKSKKLILIFLALLILVIVAIVITWFMNVE</sequence>
<evidence type="ECO:0000313" key="2">
    <source>
        <dbReference type="EMBL" id="SOC79063.1"/>
    </source>
</evidence>
<evidence type="ECO:0000313" key="3">
    <source>
        <dbReference type="Proteomes" id="UP000219193"/>
    </source>
</evidence>
<dbReference type="RefSeq" id="WP_097054834.1">
    <property type="nucleotide sequence ID" value="NZ_OCMF01000001.1"/>
</dbReference>
<dbReference type="OrthoDB" id="1444531at2"/>
<reference evidence="3" key="1">
    <citation type="submission" date="2017-09" db="EMBL/GenBank/DDBJ databases">
        <authorList>
            <person name="Varghese N."/>
            <person name="Submissions S."/>
        </authorList>
    </citation>
    <scope>NUCLEOTIDE SEQUENCE [LARGE SCALE GENOMIC DNA]</scope>
    <source>
        <strain evidence="3">CGMCC 1.12641</strain>
    </source>
</reference>
<organism evidence="2 3">
    <name type="scientific">Salinimicrobium sediminis</name>
    <dbReference type="NCBI Taxonomy" id="1343891"/>
    <lineage>
        <taxon>Bacteria</taxon>
        <taxon>Pseudomonadati</taxon>
        <taxon>Bacteroidota</taxon>
        <taxon>Flavobacteriia</taxon>
        <taxon>Flavobacteriales</taxon>
        <taxon>Flavobacteriaceae</taxon>
        <taxon>Salinimicrobium</taxon>
    </lineage>
</organism>
<evidence type="ECO:0000256" key="1">
    <source>
        <dbReference type="SAM" id="Phobius"/>
    </source>
</evidence>
<dbReference type="EMBL" id="OCMF01000001">
    <property type="protein sequence ID" value="SOC79063.1"/>
    <property type="molecule type" value="Genomic_DNA"/>
</dbReference>
<dbReference type="AlphaFoldDB" id="A0A285X142"/>
<keyword evidence="1" id="KW-1133">Transmembrane helix</keyword>
<dbReference type="Proteomes" id="UP000219193">
    <property type="component" value="Unassembled WGS sequence"/>
</dbReference>
<feature type="transmembrane region" description="Helical" evidence="1">
    <location>
        <begin position="83"/>
        <end position="104"/>
    </location>
</feature>
<name>A0A285X142_9FLAO</name>
<evidence type="ECO:0008006" key="4">
    <source>
        <dbReference type="Google" id="ProtNLM"/>
    </source>
</evidence>
<proteinExistence type="predicted"/>
<keyword evidence="1" id="KW-0812">Transmembrane</keyword>
<keyword evidence="3" id="KW-1185">Reference proteome</keyword>